<dbReference type="EMBL" id="KQ416539">
    <property type="protein sequence ID" value="KOF96551.1"/>
    <property type="molecule type" value="Genomic_DNA"/>
</dbReference>
<gene>
    <name evidence="2" type="ORF">OCBIM_22034610mg</name>
</gene>
<dbReference type="STRING" id="37653.A0A0L8I4W8"/>
<dbReference type="Pfam" id="PF05699">
    <property type="entry name" value="Dimer_Tnp_hAT"/>
    <property type="match status" value="1"/>
</dbReference>
<dbReference type="InterPro" id="IPR008906">
    <property type="entry name" value="HATC_C_dom"/>
</dbReference>
<sequence length="261" mass="30039">RSDKFPFMFIQDNETTDCAMQAQLPIIIGYAYDGKTCKRFFEFYEVSDNKSATRPAHVITTTLNTFSDATDDLVSQTYDRVAAMAGAIKGVQSKLRNKRFIHAHLFHCYAHKLNFVFSKIGEKVSEVKMSFSHLRAFSKFTSSITKRKTFSGCLIDFTKCKSINSFLELLYKLTSSISESIKLIKLVLTIPLTSIANERRFSMLDRIRSYLRSIMAQERPSSLVCISVKKSILNDLDKKEHHDRILHEFAIKPRRMKSMCK</sequence>
<name>A0A0L8I4W8_OCTBM</name>
<feature type="non-terminal residue" evidence="2">
    <location>
        <position position="1"/>
    </location>
</feature>
<accession>A0A0L8I4W8</accession>
<dbReference type="PANTHER" id="PTHR45749:SF28">
    <property type="entry name" value="ZINC FINGER MYM-TYPE PROTEIN 1-LIKE-RELATED"/>
    <property type="match status" value="1"/>
</dbReference>
<reference evidence="2" key="1">
    <citation type="submission" date="2015-07" db="EMBL/GenBank/DDBJ databases">
        <title>MeaNS - Measles Nucleotide Surveillance Program.</title>
        <authorList>
            <person name="Tran T."/>
            <person name="Druce J."/>
        </authorList>
    </citation>
    <scope>NUCLEOTIDE SEQUENCE</scope>
    <source>
        <strain evidence="2">UCB-OBI-ISO-001</strain>
        <tissue evidence="2">Gonad</tissue>
    </source>
</reference>
<organism evidence="2">
    <name type="scientific">Octopus bimaculoides</name>
    <name type="common">California two-spotted octopus</name>
    <dbReference type="NCBI Taxonomy" id="37653"/>
    <lineage>
        <taxon>Eukaryota</taxon>
        <taxon>Metazoa</taxon>
        <taxon>Spiralia</taxon>
        <taxon>Lophotrochozoa</taxon>
        <taxon>Mollusca</taxon>
        <taxon>Cephalopoda</taxon>
        <taxon>Coleoidea</taxon>
        <taxon>Octopodiformes</taxon>
        <taxon>Octopoda</taxon>
        <taxon>Incirrata</taxon>
        <taxon>Octopodidae</taxon>
        <taxon>Octopus</taxon>
    </lineage>
</organism>
<dbReference type="GO" id="GO:0046983">
    <property type="term" value="F:protein dimerization activity"/>
    <property type="evidence" value="ECO:0007669"/>
    <property type="project" value="InterPro"/>
</dbReference>
<dbReference type="OrthoDB" id="6158035at2759"/>
<proteinExistence type="predicted"/>
<evidence type="ECO:0000259" key="1">
    <source>
        <dbReference type="Pfam" id="PF05699"/>
    </source>
</evidence>
<evidence type="ECO:0000313" key="2">
    <source>
        <dbReference type="EMBL" id="KOF96551.1"/>
    </source>
</evidence>
<feature type="domain" description="HAT C-terminal dimerisation" evidence="1">
    <location>
        <begin position="172"/>
        <end position="230"/>
    </location>
</feature>
<dbReference type="PANTHER" id="PTHR45749">
    <property type="match status" value="1"/>
</dbReference>
<protein>
    <recommendedName>
        <fullName evidence="1">HAT C-terminal dimerisation domain-containing protein</fullName>
    </recommendedName>
</protein>
<dbReference type="AlphaFoldDB" id="A0A0L8I4W8"/>